<sequence length="167" mass="18466">MKISIIYHSKTGRTKRIAEIISEGIKENKDFQVKLMNLDEIDYGFLTESKGVVFGTPTYYANISWQMKKWFDESWNCNLEGKIGAVFATGDYLGGGSDAALLTLINHMMVKGMLVYSGGSALGQPYIHMGIVALKDLDADLIKKTKIFGNRIASKALELFGDGDEVL</sequence>
<dbReference type="EMBL" id="JAESWA010000022">
    <property type="protein sequence ID" value="MBL4932026.1"/>
    <property type="molecule type" value="Genomic_DNA"/>
</dbReference>
<name>A0A937FI79_9CLOT</name>
<dbReference type="SUPFAM" id="SSF52218">
    <property type="entry name" value="Flavoproteins"/>
    <property type="match status" value="1"/>
</dbReference>
<accession>A0A937FI79</accession>
<dbReference type="GO" id="GO:0010181">
    <property type="term" value="F:FMN binding"/>
    <property type="evidence" value="ECO:0007669"/>
    <property type="project" value="InterPro"/>
</dbReference>
<reference evidence="2" key="1">
    <citation type="submission" date="2021-01" db="EMBL/GenBank/DDBJ databases">
        <title>Genome public.</title>
        <authorList>
            <person name="Liu C."/>
            <person name="Sun Q."/>
        </authorList>
    </citation>
    <scope>NUCLEOTIDE SEQUENCE</scope>
    <source>
        <strain evidence="2">YIM B02565</strain>
    </source>
</reference>
<gene>
    <name evidence="2" type="ORF">JK634_09445</name>
</gene>
<dbReference type="PANTHER" id="PTHR30546">
    <property type="entry name" value="FLAVODOXIN-RELATED PROTEIN WRBA-RELATED"/>
    <property type="match status" value="1"/>
</dbReference>
<dbReference type="RefSeq" id="WP_202767403.1">
    <property type="nucleotide sequence ID" value="NZ_JAESWA010000022.1"/>
</dbReference>
<dbReference type="AlphaFoldDB" id="A0A937FI79"/>
<dbReference type="GO" id="GO:0009055">
    <property type="term" value="F:electron transfer activity"/>
    <property type="evidence" value="ECO:0007669"/>
    <property type="project" value="InterPro"/>
</dbReference>
<dbReference type="InterPro" id="IPR029039">
    <property type="entry name" value="Flavoprotein-like_sf"/>
</dbReference>
<dbReference type="PANTHER" id="PTHR30546:SF23">
    <property type="entry name" value="FLAVOPROTEIN-LIKE PROTEIN YCP4-RELATED"/>
    <property type="match status" value="1"/>
</dbReference>
<dbReference type="Gene3D" id="3.40.50.360">
    <property type="match status" value="1"/>
</dbReference>
<evidence type="ECO:0000313" key="2">
    <source>
        <dbReference type="EMBL" id="MBL4932026.1"/>
    </source>
</evidence>
<organism evidence="2 3">
    <name type="scientific">Clostridium paridis</name>
    <dbReference type="NCBI Taxonomy" id="2803863"/>
    <lineage>
        <taxon>Bacteria</taxon>
        <taxon>Bacillati</taxon>
        <taxon>Bacillota</taxon>
        <taxon>Clostridia</taxon>
        <taxon>Eubacteriales</taxon>
        <taxon>Clostridiaceae</taxon>
        <taxon>Clostridium</taxon>
    </lineage>
</organism>
<dbReference type="Pfam" id="PF00258">
    <property type="entry name" value="Flavodoxin_1"/>
    <property type="match status" value="1"/>
</dbReference>
<comment type="caution">
    <text evidence="2">The sequence shown here is derived from an EMBL/GenBank/DDBJ whole genome shotgun (WGS) entry which is preliminary data.</text>
</comment>
<dbReference type="PROSITE" id="PS00201">
    <property type="entry name" value="FLAVODOXIN"/>
    <property type="match status" value="1"/>
</dbReference>
<dbReference type="GO" id="GO:0003955">
    <property type="term" value="F:NAD(P)H dehydrogenase (quinone) activity"/>
    <property type="evidence" value="ECO:0007669"/>
    <property type="project" value="TreeGrafter"/>
</dbReference>
<evidence type="ECO:0000259" key="1">
    <source>
        <dbReference type="PROSITE" id="PS50902"/>
    </source>
</evidence>
<protein>
    <submittedName>
        <fullName evidence="2">Flavodoxin family protein</fullName>
    </submittedName>
</protein>
<keyword evidence="3" id="KW-1185">Reference proteome</keyword>
<dbReference type="InterPro" id="IPR008254">
    <property type="entry name" value="Flavodoxin/NO_synth"/>
</dbReference>
<evidence type="ECO:0000313" key="3">
    <source>
        <dbReference type="Proteomes" id="UP000623681"/>
    </source>
</evidence>
<proteinExistence type="predicted"/>
<dbReference type="InterPro" id="IPR001226">
    <property type="entry name" value="Flavodoxin_CS"/>
</dbReference>
<dbReference type="Proteomes" id="UP000623681">
    <property type="component" value="Unassembled WGS sequence"/>
</dbReference>
<feature type="domain" description="Flavodoxin-like" evidence="1">
    <location>
        <begin position="3"/>
        <end position="153"/>
    </location>
</feature>
<dbReference type="PROSITE" id="PS50902">
    <property type="entry name" value="FLAVODOXIN_LIKE"/>
    <property type="match status" value="1"/>
</dbReference>
<dbReference type="GO" id="GO:0016020">
    <property type="term" value="C:membrane"/>
    <property type="evidence" value="ECO:0007669"/>
    <property type="project" value="TreeGrafter"/>
</dbReference>